<evidence type="ECO:0000259" key="1">
    <source>
        <dbReference type="PROSITE" id="PS50097"/>
    </source>
</evidence>
<dbReference type="PANTHER" id="PTHR47843">
    <property type="entry name" value="BTB DOMAIN-CONTAINING PROTEIN-RELATED"/>
    <property type="match status" value="1"/>
</dbReference>
<dbReference type="Gene3D" id="3.30.710.10">
    <property type="entry name" value="Potassium Channel Kv1.1, Chain A"/>
    <property type="match status" value="1"/>
</dbReference>
<dbReference type="PANTHER" id="PTHR47843:SF2">
    <property type="entry name" value="BTB DOMAIN-CONTAINING PROTEIN"/>
    <property type="match status" value="1"/>
</dbReference>
<dbReference type="InterPro" id="IPR000210">
    <property type="entry name" value="BTB/POZ_dom"/>
</dbReference>
<dbReference type="CDD" id="cd18186">
    <property type="entry name" value="BTB_POZ_ZBTB_KLHL-like"/>
    <property type="match status" value="1"/>
</dbReference>
<dbReference type="EMBL" id="NESQ01000102">
    <property type="protein sequence ID" value="PUU78971.1"/>
    <property type="molecule type" value="Genomic_DNA"/>
</dbReference>
<dbReference type="SUPFAM" id="SSF54695">
    <property type="entry name" value="POZ domain"/>
    <property type="match status" value="1"/>
</dbReference>
<dbReference type="STRING" id="42251.A0A2T6ZU07"/>
<accession>A0A2T6ZU07</accession>
<dbReference type="OrthoDB" id="6359816at2759"/>
<evidence type="ECO:0000313" key="2">
    <source>
        <dbReference type="EMBL" id="PUU78971.1"/>
    </source>
</evidence>
<organism evidence="2 3">
    <name type="scientific">Tuber borchii</name>
    <name type="common">White truffle</name>
    <dbReference type="NCBI Taxonomy" id="42251"/>
    <lineage>
        <taxon>Eukaryota</taxon>
        <taxon>Fungi</taxon>
        <taxon>Dikarya</taxon>
        <taxon>Ascomycota</taxon>
        <taxon>Pezizomycotina</taxon>
        <taxon>Pezizomycetes</taxon>
        <taxon>Pezizales</taxon>
        <taxon>Tuberaceae</taxon>
        <taxon>Tuber</taxon>
    </lineage>
</organism>
<name>A0A2T6ZU07_TUBBO</name>
<comment type="caution">
    <text evidence="2">The sequence shown here is derived from an EMBL/GenBank/DDBJ whole genome shotgun (WGS) entry which is preliminary data.</text>
</comment>
<evidence type="ECO:0000313" key="3">
    <source>
        <dbReference type="Proteomes" id="UP000244722"/>
    </source>
</evidence>
<sequence>MPENPTAKPSSKYKAFMFGGIVTLYIGPDRKKMEIHKKLLASISPELDKHVNNNMKEGIEGIINFPDEGEEAFTLFSEWAYTGSYTIVDDMLTLKPLDSIGESQGTAFGQSHGSTFGQSPGLFGGSSHKSVPVTLLVKADPWPSLRMHLQLYVFSHKFNIPTLTQLARSNFSKEIDPVELTRGTDAAGLVSVIEYAYDNLLDSDPVPIFLARYASWKLGFLRDKDEFIQLVSARPELMKELFMTLTGPPSKPALS</sequence>
<dbReference type="Proteomes" id="UP000244722">
    <property type="component" value="Unassembled WGS sequence"/>
</dbReference>
<dbReference type="PROSITE" id="PS50097">
    <property type="entry name" value="BTB"/>
    <property type="match status" value="1"/>
</dbReference>
<dbReference type="AlphaFoldDB" id="A0A2T6ZU07"/>
<keyword evidence="3" id="KW-1185">Reference proteome</keyword>
<feature type="domain" description="BTB" evidence="1">
    <location>
        <begin position="22"/>
        <end position="89"/>
    </location>
</feature>
<reference evidence="2 3" key="1">
    <citation type="submission" date="2017-04" db="EMBL/GenBank/DDBJ databases">
        <title>Draft genome sequence of Tuber borchii Vittad., a whitish edible truffle.</title>
        <authorList>
            <consortium name="DOE Joint Genome Institute"/>
            <person name="Murat C."/>
            <person name="Kuo A."/>
            <person name="Barry K.W."/>
            <person name="Clum A."/>
            <person name="Dockter R.B."/>
            <person name="Fauchery L."/>
            <person name="Iotti M."/>
            <person name="Kohler A."/>
            <person name="Labutti K."/>
            <person name="Lindquist E.A."/>
            <person name="Lipzen A."/>
            <person name="Ohm R.A."/>
            <person name="Wang M."/>
            <person name="Grigoriev I.V."/>
            <person name="Zambonelli A."/>
            <person name="Martin F.M."/>
        </authorList>
    </citation>
    <scope>NUCLEOTIDE SEQUENCE [LARGE SCALE GENOMIC DNA]</scope>
    <source>
        <strain evidence="2 3">Tbo3840</strain>
    </source>
</reference>
<proteinExistence type="predicted"/>
<dbReference type="InterPro" id="IPR011333">
    <property type="entry name" value="SKP1/BTB/POZ_sf"/>
</dbReference>
<protein>
    <recommendedName>
        <fullName evidence="1">BTB domain-containing protein</fullName>
    </recommendedName>
</protein>
<gene>
    <name evidence="2" type="ORF">B9Z19DRAFT_1101068</name>
</gene>